<dbReference type="OrthoDB" id="5816932at2"/>
<dbReference type="PANTHER" id="PTHR30055">
    <property type="entry name" value="HTH-TYPE TRANSCRIPTIONAL REGULATOR RUTR"/>
    <property type="match status" value="1"/>
</dbReference>
<dbReference type="GO" id="GO:0003700">
    <property type="term" value="F:DNA-binding transcription factor activity"/>
    <property type="evidence" value="ECO:0007669"/>
    <property type="project" value="TreeGrafter"/>
</dbReference>
<protein>
    <submittedName>
        <fullName evidence="7">TetR family transcriptional regulator</fullName>
    </submittedName>
</protein>
<dbReference type="KEGG" id="aon:DEH84_15305"/>
<dbReference type="AlphaFoldDB" id="A0A2U8FUU3"/>
<evidence type="ECO:0000256" key="1">
    <source>
        <dbReference type="ARBA" id="ARBA00022491"/>
    </source>
</evidence>
<evidence type="ECO:0000256" key="2">
    <source>
        <dbReference type="ARBA" id="ARBA00023015"/>
    </source>
</evidence>
<organism evidence="7 8">
    <name type="scientific">Aquabacterium olei</name>
    <dbReference type="NCBI Taxonomy" id="1296669"/>
    <lineage>
        <taxon>Bacteria</taxon>
        <taxon>Pseudomonadati</taxon>
        <taxon>Pseudomonadota</taxon>
        <taxon>Betaproteobacteria</taxon>
        <taxon>Burkholderiales</taxon>
        <taxon>Aquabacterium</taxon>
    </lineage>
</organism>
<evidence type="ECO:0000256" key="5">
    <source>
        <dbReference type="PROSITE-ProRule" id="PRU00335"/>
    </source>
</evidence>
<dbReference type="PROSITE" id="PS50977">
    <property type="entry name" value="HTH_TETR_2"/>
    <property type="match status" value="1"/>
</dbReference>
<dbReference type="InterPro" id="IPR050109">
    <property type="entry name" value="HTH-type_TetR-like_transc_reg"/>
</dbReference>
<dbReference type="InterPro" id="IPR001647">
    <property type="entry name" value="HTH_TetR"/>
</dbReference>
<evidence type="ECO:0000256" key="4">
    <source>
        <dbReference type="ARBA" id="ARBA00023163"/>
    </source>
</evidence>
<proteinExistence type="predicted"/>
<dbReference type="InterPro" id="IPR009057">
    <property type="entry name" value="Homeodomain-like_sf"/>
</dbReference>
<evidence type="ECO:0000313" key="8">
    <source>
        <dbReference type="Proteomes" id="UP000244892"/>
    </source>
</evidence>
<accession>A0A2U8FUU3</accession>
<dbReference type="PANTHER" id="PTHR30055:SF240">
    <property type="entry name" value="HTH-TYPE TRANSCRIPTIONAL REGULATOR ACRR"/>
    <property type="match status" value="1"/>
</dbReference>
<dbReference type="Proteomes" id="UP000244892">
    <property type="component" value="Chromosome"/>
</dbReference>
<keyword evidence="8" id="KW-1185">Reference proteome</keyword>
<keyword evidence="3 5" id="KW-0238">DNA-binding</keyword>
<dbReference type="EMBL" id="CP029210">
    <property type="protein sequence ID" value="AWI54637.1"/>
    <property type="molecule type" value="Genomic_DNA"/>
</dbReference>
<keyword evidence="1" id="KW-0678">Repressor</keyword>
<evidence type="ECO:0000256" key="3">
    <source>
        <dbReference type="ARBA" id="ARBA00023125"/>
    </source>
</evidence>
<dbReference type="RefSeq" id="WP_109037628.1">
    <property type="nucleotide sequence ID" value="NZ_CP029210.1"/>
</dbReference>
<dbReference type="InterPro" id="IPR036271">
    <property type="entry name" value="Tet_transcr_reg_TetR-rel_C_sf"/>
</dbReference>
<dbReference type="SUPFAM" id="SSF46689">
    <property type="entry name" value="Homeodomain-like"/>
    <property type="match status" value="1"/>
</dbReference>
<dbReference type="Gene3D" id="1.10.357.10">
    <property type="entry name" value="Tetracycline Repressor, domain 2"/>
    <property type="match status" value="1"/>
</dbReference>
<reference evidence="7 8" key="1">
    <citation type="submission" date="2018-05" db="EMBL/GenBank/DDBJ databases">
        <title>complete genome sequence of Aquabacterium olei NBRC 110486.</title>
        <authorList>
            <person name="Tang B."/>
            <person name="Chang J."/>
            <person name="Zhang L."/>
            <person name="Yang H."/>
        </authorList>
    </citation>
    <scope>NUCLEOTIDE SEQUENCE [LARGE SCALE GENOMIC DNA]</scope>
    <source>
        <strain evidence="7 8">NBRC 110486</strain>
    </source>
</reference>
<dbReference type="GO" id="GO:0000976">
    <property type="term" value="F:transcription cis-regulatory region binding"/>
    <property type="evidence" value="ECO:0007669"/>
    <property type="project" value="TreeGrafter"/>
</dbReference>
<sequence length="209" mass="23228">MRRTKADALQTRESLLDAAETLFAQQGVSRTSLQDIARAAGCTRGAIYWHFKDKADLFNAMMARTTLPMEDGLAQLDAPGRTDPLADVLQSSMNVFHQIVHDPRTRRVFDIATLKIELVAELDGVRRRHIEVQENCAQHIGHCLTRAQAAGRVRPDLDPAMLTLTLLAIVNGLIQNWMLEPGRFDLCETGRSSLTLFLDGIRPQAGVAR</sequence>
<dbReference type="Pfam" id="PF08361">
    <property type="entry name" value="TetR_C_2"/>
    <property type="match status" value="1"/>
</dbReference>
<evidence type="ECO:0000313" key="7">
    <source>
        <dbReference type="EMBL" id="AWI54637.1"/>
    </source>
</evidence>
<dbReference type="Pfam" id="PF00440">
    <property type="entry name" value="TetR_N"/>
    <property type="match status" value="1"/>
</dbReference>
<keyword evidence="2" id="KW-0805">Transcription regulation</keyword>
<feature type="DNA-binding region" description="H-T-H motif" evidence="5">
    <location>
        <begin position="32"/>
        <end position="51"/>
    </location>
</feature>
<evidence type="ECO:0000259" key="6">
    <source>
        <dbReference type="PROSITE" id="PS50977"/>
    </source>
</evidence>
<dbReference type="SUPFAM" id="SSF48498">
    <property type="entry name" value="Tetracyclin repressor-like, C-terminal domain"/>
    <property type="match status" value="1"/>
</dbReference>
<gene>
    <name evidence="7" type="ORF">DEH84_15305</name>
</gene>
<feature type="domain" description="HTH tetR-type" evidence="6">
    <location>
        <begin position="9"/>
        <end position="69"/>
    </location>
</feature>
<dbReference type="PRINTS" id="PR00455">
    <property type="entry name" value="HTHTETR"/>
</dbReference>
<name>A0A2U8FUU3_9BURK</name>
<keyword evidence="4" id="KW-0804">Transcription</keyword>
<dbReference type="InterPro" id="IPR013572">
    <property type="entry name" value="Tscrpt_reg_MAATS_C"/>
</dbReference>